<organism evidence="1">
    <name type="scientific">Siphoviridae sp. ctrCN24</name>
    <dbReference type="NCBI Taxonomy" id="2827953"/>
    <lineage>
        <taxon>Viruses</taxon>
        <taxon>Duplodnaviria</taxon>
        <taxon>Heunggongvirae</taxon>
        <taxon>Uroviricota</taxon>
        <taxon>Caudoviricetes</taxon>
    </lineage>
</organism>
<evidence type="ECO:0000313" key="1">
    <source>
        <dbReference type="EMBL" id="DAF51450.1"/>
    </source>
</evidence>
<evidence type="ECO:0008006" key="2">
    <source>
        <dbReference type="Google" id="ProtNLM"/>
    </source>
</evidence>
<reference evidence="1" key="1">
    <citation type="journal article" date="2021" name="Proc. Natl. Acad. Sci. U.S.A.">
        <title>A Catalog of Tens of Thousands of Viruses from Human Metagenomes Reveals Hidden Associations with Chronic Diseases.</title>
        <authorList>
            <person name="Tisza M.J."/>
            <person name="Buck C.B."/>
        </authorList>
    </citation>
    <scope>NUCLEOTIDE SEQUENCE</scope>
    <source>
        <strain evidence="1">CtrCN24</strain>
    </source>
</reference>
<dbReference type="EMBL" id="BK032616">
    <property type="protein sequence ID" value="DAF51450.1"/>
    <property type="molecule type" value="Genomic_DNA"/>
</dbReference>
<sequence>MNEIKMNEILNAKITSTKLGEDHGCLTAYVIMEGNGWGCGYGGYVLDRWCAEPGKYESRDGYGAIIELMKTVGVESWEELKGKCVRAKFDSPFGKVVAIGNLFKDQWFSFEEYFEETRNGEHVK</sequence>
<name>A0A8S5SLK8_9CAUD</name>
<proteinExistence type="predicted"/>
<accession>A0A8S5SLK8</accession>
<protein>
    <recommendedName>
        <fullName evidence="2">Phage protein</fullName>
    </recommendedName>
</protein>